<dbReference type="InterPro" id="IPR015655">
    <property type="entry name" value="PP2C"/>
</dbReference>
<sequence length="445" mass="50202">MGNCLKSKASDKLVCYEKSVIIFIKQDDSLDKFLPTEKIKLKLTDPIRELSENFIIGTYKMHATGCAVPGQDPRGNSLKICQDHFFISNKPDYLFITLYDGHGSKGEDIVKYTHKYMEEKFLVENFHRRDCEMFLKEMFESCDIALKSQGKSINVYGSGTTAVSILFCCDGIFVASVGDSRAILSTIPDEQYIPVNQNKNSQFNKRFTPLRVLEPIQLTTDQKPNIESEFNRIIAAGGVVEKSKDETGEEYGPYRVFHKGKNIPGLAMSRSLGDMAAKKVGVISTPIIDFYPLVPFKDQFIVIASDGIWDTMENYEVTDFVETFRKKCLPEPQIIETQGNLVETRNSTIARLLVEEARYRWLMVCCNENTIIDDISAVVIEINTQELAANESDEISCSRISKYTSSCNDFNTSSKSIKHATARDTIISSYGLDDSSSDEEIINQY</sequence>
<keyword evidence="5" id="KW-1185">Reference proteome</keyword>
<reference evidence="4 5" key="1">
    <citation type="submission" date="2016-11" db="EMBL/GenBank/DDBJ databases">
        <title>The macronuclear genome of Stentor coeruleus: a giant cell with tiny introns.</title>
        <authorList>
            <person name="Slabodnick M."/>
            <person name="Ruby J.G."/>
            <person name="Reiff S.B."/>
            <person name="Swart E.C."/>
            <person name="Gosai S."/>
            <person name="Prabakaran S."/>
            <person name="Witkowska E."/>
            <person name="Larue G.E."/>
            <person name="Fisher S."/>
            <person name="Freeman R.M."/>
            <person name="Gunawardena J."/>
            <person name="Chu W."/>
            <person name="Stover N.A."/>
            <person name="Gregory B.D."/>
            <person name="Nowacki M."/>
            <person name="Derisi J."/>
            <person name="Roy S.W."/>
            <person name="Marshall W.F."/>
            <person name="Sood P."/>
        </authorList>
    </citation>
    <scope>NUCLEOTIDE SEQUENCE [LARGE SCALE GENOMIC DNA]</scope>
    <source>
        <strain evidence="4">WM001</strain>
    </source>
</reference>
<dbReference type="GO" id="GO:0004722">
    <property type="term" value="F:protein serine/threonine phosphatase activity"/>
    <property type="evidence" value="ECO:0007669"/>
    <property type="project" value="InterPro"/>
</dbReference>
<dbReference type="Pfam" id="PF00481">
    <property type="entry name" value="PP2C"/>
    <property type="match status" value="1"/>
</dbReference>
<proteinExistence type="predicted"/>
<dbReference type="EMBL" id="MPUH01000222">
    <property type="protein sequence ID" value="OMJ85890.1"/>
    <property type="molecule type" value="Genomic_DNA"/>
</dbReference>
<evidence type="ECO:0000256" key="1">
    <source>
        <dbReference type="ARBA" id="ARBA00004370"/>
    </source>
</evidence>
<keyword evidence="2" id="KW-0472">Membrane</keyword>
<dbReference type="AlphaFoldDB" id="A0A1R2CA98"/>
<dbReference type="InterPro" id="IPR001932">
    <property type="entry name" value="PPM-type_phosphatase-like_dom"/>
</dbReference>
<dbReference type="InterPro" id="IPR036457">
    <property type="entry name" value="PPM-type-like_dom_sf"/>
</dbReference>
<dbReference type="GO" id="GO:0016020">
    <property type="term" value="C:membrane"/>
    <property type="evidence" value="ECO:0007669"/>
    <property type="project" value="UniProtKB-SubCell"/>
</dbReference>
<protein>
    <recommendedName>
        <fullName evidence="3">PPM-type phosphatase domain-containing protein</fullName>
    </recommendedName>
</protein>
<evidence type="ECO:0000313" key="5">
    <source>
        <dbReference type="Proteomes" id="UP000187209"/>
    </source>
</evidence>
<evidence type="ECO:0000313" key="4">
    <source>
        <dbReference type="EMBL" id="OMJ85890.1"/>
    </source>
</evidence>
<dbReference type="Proteomes" id="UP000187209">
    <property type="component" value="Unassembled WGS sequence"/>
</dbReference>
<name>A0A1R2CA98_9CILI</name>
<dbReference type="CDD" id="cd00143">
    <property type="entry name" value="PP2Cc"/>
    <property type="match status" value="1"/>
</dbReference>
<evidence type="ECO:0000259" key="3">
    <source>
        <dbReference type="PROSITE" id="PS51746"/>
    </source>
</evidence>
<evidence type="ECO:0000256" key="2">
    <source>
        <dbReference type="ARBA" id="ARBA00023136"/>
    </source>
</evidence>
<comment type="caution">
    <text evidence="4">The sequence shown here is derived from an EMBL/GenBank/DDBJ whole genome shotgun (WGS) entry which is preliminary data.</text>
</comment>
<dbReference type="Gene3D" id="3.60.40.10">
    <property type="entry name" value="PPM-type phosphatase domain"/>
    <property type="match status" value="1"/>
</dbReference>
<dbReference type="SMART" id="SM00332">
    <property type="entry name" value="PP2Cc"/>
    <property type="match status" value="1"/>
</dbReference>
<organism evidence="4 5">
    <name type="scientific">Stentor coeruleus</name>
    <dbReference type="NCBI Taxonomy" id="5963"/>
    <lineage>
        <taxon>Eukaryota</taxon>
        <taxon>Sar</taxon>
        <taxon>Alveolata</taxon>
        <taxon>Ciliophora</taxon>
        <taxon>Postciliodesmatophora</taxon>
        <taxon>Heterotrichea</taxon>
        <taxon>Heterotrichida</taxon>
        <taxon>Stentoridae</taxon>
        <taxon>Stentor</taxon>
    </lineage>
</organism>
<dbReference type="PROSITE" id="PS51746">
    <property type="entry name" value="PPM_2"/>
    <property type="match status" value="1"/>
</dbReference>
<feature type="domain" description="PPM-type phosphatase" evidence="3">
    <location>
        <begin position="65"/>
        <end position="382"/>
    </location>
</feature>
<accession>A0A1R2CA98</accession>
<gene>
    <name evidence="4" type="ORF">SteCoe_12664</name>
</gene>
<dbReference type="SUPFAM" id="SSF81606">
    <property type="entry name" value="PP2C-like"/>
    <property type="match status" value="1"/>
</dbReference>
<dbReference type="PANTHER" id="PTHR47992">
    <property type="entry name" value="PROTEIN PHOSPHATASE"/>
    <property type="match status" value="1"/>
</dbReference>
<comment type="subcellular location">
    <subcellularLocation>
        <location evidence="1">Membrane</location>
    </subcellularLocation>
</comment>
<dbReference type="OrthoDB" id="418442at2759"/>